<comment type="caution">
    <text evidence="2">The sequence shown here is derived from an EMBL/GenBank/DDBJ whole genome shotgun (WGS) entry which is preliminary data.</text>
</comment>
<dbReference type="EMBL" id="CAXIXY010000003">
    <property type="protein sequence ID" value="CAL2082215.1"/>
    <property type="molecule type" value="Genomic_DNA"/>
</dbReference>
<organism evidence="2 3">
    <name type="scientific">Tenacibaculum platacis</name>
    <dbReference type="NCBI Taxonomy" id="3137852"/>
    <lineage>
        <taxon>Bacteria</taxon>
        <taxon>Pseudomonadati</taxon>
        <taxon>Bacteroidota</taxon>
        <taxon>Flavobacteriia</taxon>
        <taxon>Flavobacteriales</taxon>
        <taxon>Flavobacteriaceae</taxon>
        <taxon>Tenacibaculum</taxon>
    </lineage>
</organism>
<feature type="domain" description="IraD/Gp25-like" evidence="1">
    <location>
        <begin position="30"/>
        <end position="119"/>
    </location>
</feature>
<evidence type="ECO:0000313" key="2">
    <source>
        <dbReference type="EMBL" id="CAL2082215.1"/>
    </source>
</evidence>
<dbReference type="InterPro" id="IPR007048">
    <property type="entry name" value="IraD/Gp25-like"/>
</dbReference>
<dbReference type="Pfam" id="PF04965">
    <property type="entry name" value="GPW_gp25"/>
    <property type="match status" value="1"/>
</dbReference>
<protein>
    <submittedName>
        <fullName evidence="2">GPW_gp25 domain-containing protein</fullName>
    </submittedName>
</protein>
<reference evidence="2 3" key="1">
    <citation type="submission" date="2024-05" db="EMBL/GenBank/DDBJ databases">
        <authorList>
            <person name="Duchaud E."/>
        </authorList>
    </citation>
    <scope>NUCLEOTIDE SEQUENCE [LARGE SCALE GENOMIC DNA]</scope>
    <source>
        <strain evidence="2">Ena-SAMPLE-TAB-13-05-2024-13:56:06:370-140302</strain>
    </source>
</reference>
<evidence type="ECO:0000259" key="1">
    <source>
        <dbReference type="Pfam" id="PF04965"/>
    </source>
</evidence>
<name>A0ABM9NWX3_9FLAO</name>
<dbReference type="Gene3D" id="3.10.450.40">
    <property type="match status" value="1"/>
</dbReference>
<sequence length="137" mass="15795">MENKKAFLGIGWGFPPEFSQDLNEVVMISEEEDIKSSLEILLNTRLGERVMLPNYGCNLEELLFEKLDRTLITYAKELIETAILYHEPRIDVIKIDISETDPLEGQLIIKIDFRIRATNSRTNVVFPFYKGEGTDIN</sequence>
<dbReference type="Proteomes" id="UP001497416">
    <property type="component" value="Unassembled WGS sequence"/>
</dbReference>
<proteinExistence type="predicted"/>
<evidence type="ECO:0000313" key="3">
    <source>
        <dbReference type="Proteomes" id="UP001497416"/>
    </source>
</evidence>
<keyword evidence="3" id="KW-1185">Reference proteome</keyword>
<dbReference type="RefSeq" id="WP_348711240.1">
    <property type="nucleotide sequence ID" value="NZ_CAXIXW010000014.1"/>
</dbReference>
<accession>A0ABM9NWX3</accession>
<dbReference type="SUPFAM" id="SSF160719">
    <property type="entry name" value="gpW/gp25-like"/>
    <property type="match status" value="1"/>
</dbReference>
<gene>
    <name evidence="2" type="ORF">T190607A01A_11324</name>
</gene>